<dbReference type="PANTHER" id="PTHR43229:SF2">
    <property type="entry name" value="NODULATION PROTEIN J"/>
    <property type="match status" value="1"/>
</dbReference>
<evidence type="ECO:0000256" key="3">
    <source>
        <dbReference type="ARBA" id="ARBA00022989"/>
    </source>
</evidence>
<dbReference type="EMBL" id="BOOW01000009">
    <property type="protein sequence ID" value="GII91279.1"/>
    <property type="molecule type" value="Genomic_DNA"/>
</dbReference>
<evidence type="ECO:0000313" key="8">
    <source>
        <dbReference type="Proteomes" id="UP000606172"/>
    </source>
</evidence>
<feature type="transmembrane region" description="Helical" evidence="5">
    <location>
        <begin position="25"/>
        <end position="44"/>
    </location>
</feature>
<keyword evidence="2 5" id="KW-0812">Transmembrane</keyword>
<name>A0A919VAN0_9ACTN</name>
<dbReference type="AlphaFoldDB" id="A0A919VAN0"/>
<reference evidence="7" key="1">
    <citation type="submission" date="2021-01" db="EMBL/GenBank/DDBJ databases">
        <title>Whole genome shotgun sequence of Sinosporangium siamense NBRC 109515.</title>
        <authorList>
            <person name="Komaki H."/>
            <person name="Tamura T."/>
        </authorList>
    </citation>
    <scope>NUCLEOTIDE SEQUENCE</scope>
    <source>
        <strain evidence="7">NBRC 109515</strain>
    </source>
</reference>
<protein>
    <submittedName>
        <fullName evidence="7">Transport permease protein</fullName>
    </submittedName>
</protein>
<dbReference type="Proteomes" id="UP000606172">
    <property type="component" value="Unassembled WGS sequence"/>
</dbReference>
<feature type="transmembrane region" description="Helical" evidence="5">
    <location>
        <begin position="98"/>
        <end position="124"/>
    </location>
</feature>
<proteinExistence type="predicted"/>
<keyword evidence="4 5" id="KW-0472">Membrane</keyword>
<keyword evidence="3 5" id="KW-1133">Transmembrane helix</keyword>
<evidence type="ECO:0000256" key="1">
    <source>
        <dbReference type="ARBA" id="ARBA00004141"/>
    </source>
</evidence>
<dbReference type="InterPro" id="IPR013525">
    <property type="entry name" value="ABC2_TM"/>
</dbReference>
<evidence type="ECO:0000256" key="4">
    <source>
        <dbReference type="ARBA" id="ARBA00023136"/>
    </source>
</evidence>
<dbReference type="RefSeq" id="WP_204022576.1">
    <property type="nucleotide sequence ID" value="NZ_BOOW01000009.1"/>
</dbReference>
<evidence type="ECO:0000313" key="7">
    <source>
        <dbReference type="EMBL" id="GII91279.1"/>
    </source>
</evidence>
<organism evidence="7 8">
    <name type="scientific">Sinosporangium siamense</name>
    <dbReference type="NCBI Taxonomy" id="1367973"/>
    <lineage>
        <taxon>Bacteria</taxon>
        <taxon>Bacillati</taxon>
        <taxon>Actinomycetota</taxon>
        <taxon>Actinomycetes</taxon>
        <taxon>Streptosporangiales</taxon>
        <taxon>Streptosporangiaceae</taxon>
        <taxon>Sinosporangium</taxon>
    </lineage>
</organism>
<dbReference type="GO" id="GO:0140359">
    <property type="term" value="F:ABC-type transporter activity"/>
    <property type="evidence" value="ECO:0007669"/>
    <property type="project" value="InterPro"/>
</dbReference>
<dbReference type="InterPro" id="IPR051784">
    <property type="entry name" value="Nod_factor_ABC_transporter"/>
</dbReference>
<feature type="transmembrane region" description="Helical" evidence="5">
    <location>
        <begin position="169"/>
        <end position="191"/>
    </location>
</feature>
<keyword evidence="8" id="KW-1185">Reference proteome</keyword>
<dbReference type="GO" id="GO:0016020">
    <property type="term" value="C:membrane"/>
    <property type="evidence" value="ECO:0007669"/>
    <property type="project" value="UniProtKB-SubCell"/>
</dbReference>
<dbReference type="PANTHER" id="PTHR43229">
    <property type="entry name" value="NODULATION PROTEIN J"/>
    <property type="match status" value="1"/>
</dbReference>
<feature type="domain" description="ABC-2 type transporter transmembrane" evidence="6">
    <location>
        <begin position="65"/>
        <end position="255"/>
    </location>
</feature>
<feature type="transmembrane region" description="Helical" evidence="5">
    <location>
        <begin position="56"/>
        <end position="77"/>
    </location>
</feature>
<sequence length="266" mass="28508">MKTDVLHAVRLARMDMTVLGRNQTALVNVLLLPLLMAWMFTTLYDRGEIGGVPGGLFILTGLPSMMLGFAVFVNLVNSFTARREELVLKRLRGGQPSAVAIFGGAGLSAFLIFAVQMVLVAVWSSRIEGGAMPANIPLMVVTGLLGVAVFALIAAAFSGITRNAELAQVAVVPVLLVIMIGSPLMVPLSVFPEPLQIIAKFIPSTPVTEVMRTAHLGRDFIGEGGQTLTTAQQWIEALPSLGVLVLWIGIGALLAKWLFRWDPRHG</sequence>
<comment type="caution">
    <text evidence="7">The sequence shown here is derived from an EMBL/GenBank/DDBJ whole genome shotgun (WGS) entry which is preliminary data.</text>
</comment>
<feature type="transmembrane region" description="Helical" evidence="5">
    <location>
        <begin position="237"/>
        <end position="259"/>
    </location>
</feature>
<feature type="transmembrane region" description="Helical" evidence="5">
    <location>
        <begin position="136"/>
        <end position="157"/>
    </location>
</feature>
<evidence type="ECO:0000259" key="6">
    <source>
        <dbReference type="Pfam" id="PF12698"/>
    </source>
</evidence>
<evidence type="ECO:0000256" key="5">
    <source>
        <dbReference type="SAM" id="Phobius"/>
    </source>
</evidence>
<dbReference type="Pfam" id="PF12698">
    <property type="entry name" value="ABC2_membrane_3"/>
    <property type="match status" value="1"/>
</dbReference>
<accession>A0A919VAN0</accession>
<gene>
    <name evidence="7" type="ORF">Ssi02_15100</name>
</gene>
<evidence type="ECO:0000256" key="2">
    <source>
        <dbReference type="ARBA" id="ARBA00022692"/>
    </source>
</evidence>
<comment type="subcellular location">
    <subcellularLocation>
        <location evidence="1">Membrane</location>
        <topology evidence="1">Multi-pass membrane protein</topology>
    </subcellularLocation>
</comment>